<keyword evidence="3" id="KW-0964">Secreted</keyword>
<dbReference type="AlphaFoldDB" id="G4YL39"/>
<keyword evidence="6" id="KW-1185">Reference proteome</keyword>
<evidence type="ECO:0000259" key="4">
    <source>
        <dbReference type="Pfam" id="PF20147"/>
    </source>
</evidence>
<evidence type="ECO:0000313" key="6">
    <source>
        <dbReference type="Proteomes" id="UP000002640"/>
    </source>
</evidence>
<feature type="domain" description="Crinkler effector protein N-terminal" evidence="4">
    <location>
        <begin position="9"/>
        <end position="126"/>
    </location>
</feature>
<reference evidence="5 6" key="1">
    <citation type="journal article" date="2006" name="Science">
        <title>Phytophthora genome sequences uncover evolutionary origins and mechanisms of pathogenesis.</title>
        <authorList>
            <person name="Tyler B.M."/>
            <person name="Tripathy S."/>
            <person name="Zhang X."/>
            <person name="Dehal P."/>
            <person name="Jiang R.H."/>
            <person name="Aerts A."/>
            <person name="Arredondo F.D."/>
            <person name="Baxter L."/>
            <person name="Bensasson D."/>
            <person name="Beynon J.L."/>
            <person name="Chapman J."/>
            <person name="Damasceno C.M."/>
            <person name="Dorrance A.E."/>
            <person name="Dou D."/>
            <person name="Dickerman A.W."/>
            <person name="Dubchak I.L."/>
            <person name="Garbelotto M."/>
            <person name="Gijzen M."/>
            <person name="Gordon S.G."/>
            <person name="Govers F."/>
            <person name="Grunwald N.J."/>
            <person name="Huang W."/>
            <person name="Ivors K.L."/>
            <person name="Jones R.W."/>
            <person name="Kamoun S."/>
            <person name="Krampis K."/>
            <person name="Lamour K.H."/>
            <person name="Lee M.K."/>
            <person name="McDonald W.H."/>
            <person name="Medina M."/>
            <person name="Meijer H.J."/>
            <person name="Nordberg E.K."/>
            <person name="Maclean D.J."/>
            <person name="Ospina-Giraldo M.D."/>
            <person name="Morris P.F."/>
            <person name="Phuntumart V."/>
            <person name="Putnam N.H."/>
            <person name="Rash S."/>
            <person name="Rose J.K."/>
            <person name="Sakihama Y."/>
            <person name="Salamov A.A."/>
            <person name="Savidor A."/>
            <person name="Scheuring C.F."/>
            <person name="Smith B.M."/>
            <person name="Sobral B.W."/>
            <person name="Terry A."/>
            <person name="Torto-Alalibo T.A."/>
            <person name="Win J."/>
            <person name="Xu Z."/>
            <person name="Zhang H."/>
            <person name="Grigoriev I.V."/>
            <person name="Rokhsar D.S."/>
            <person name="Boore J.L."/>
        </authorList>
    </citation>
    <scope>NUCLEOTIDE SEQUENCE [LARGE SCALE GENOMIC DNA]</scope>
    <source>
        <strain evidence="5 6">P6497</strain>
    </source>
</reference>
<name>G4YL39_PHYSP</name>
<dbReference type="InParanoid" id="G4YL39"/>
<gene>
    <name evidence="5" type="ORF">PHYSODRAFT_294787</name>
</gene>
<evidence type="ECO:0000313" key="5">
    <source>
        <dbReference type="EMBL" id="EGZ29794.1"/>
    </source>
</evidence>
<proteinExistence type="predicted"/>
<dbReference type="EMBL" id="JH159151">
    <property type="protein sequence ID" value="EGZ29794.1"/>
    <property type="molecule type" value="Genomic_DNA"/>
</dbReference>
<comment type="subcellular location">
    <subcellularLocation>
        <location evidence="1">Host cell</location>
    </subcellularLocation>
    <subcellularLocation>
        <location evidence="2">Secreted</location>
    </subcellularLocation>
</comment>
<evidence type="ECO:0000256" key="1">
    <source>
        <dbReference type="ARBA" id="ARBA00004340"/>
    </source>
</evidence>
<protein>
    <recommendedName>
        <fullName evidence="4">Crinkler effector protein N-terminal domain-containing protein</fullName>
    </recommendedName>
</protein>
<evidence type="ECO:0000256" key="2">
    <source>
        <dbReference type="ARBA" id="ARBA00004613"/>
    </source>
</evidence>
<dbReference type="GeneID" id="20641161"/>
<dbReference type="KEGG" id="psoj:PHYSODRAFT_294787"/>
<dbReference type="GO" id="GO:0043657">
    <property type="term" value="C:host cell"/>
    <property type="evidence" value="ECO:0007669"/>
    <property type="project" value="UniProtKB-SubCell"/>
</dbReference>
<evidence type="ECO:0000256" key="3">
    <source>
        <dbReference type="ARBA" id="ARBA00022525"/>
    </source>
</evidence>
<dbReference type="GO" id="GO:0005576">
    <property type="term" value="C:extracellular region"/>
    <property type="evidence" value="ECO:0007669"/>
    <property type="project" value="UniProtKB-SubCell"/>
</dbReference>
<dbReference type="Pfam" id="PF20147">
    <property type="entry name" value="Crinkler"/>
    <property type="match status" value="1"/>
</dbReference>
<accession>G4YL39</accession>
<dbReference type="RefSeq" id="XP_009517069.1">
    <property type="nucleotide sequence ID" value="XM_009518774.1"/>
</dbReference>
<organism evidence="5 6">
    <name type="scientific">Phytophthora sojae (strain P6497)</name>
    <name type="common">Soybean stem and root rot agent</name>
    <name type="synonym">Phytophthora megasperma f. sp. glycines</name>
    <dbReference type="NCBI Taxonomy" id="1094619"/>
    <lineage>
        <taxon>Eukaryota</taxon>
        <taxon>Sar</taxon>
        <taxon>Stramenopiles</taxon>
        <taxon>Oomycota</taxon>
        <taxon>Peronosporomycetes</taxon>
        <taxon>Peronosporales</taxon>
        <taxon>Peronosporaceae</taxon>
        <taxon>Phytophthora</taxon>
    </lineage>
</organism>
<dbReference type="InterPro" id="IPR045379">
    <property type="entry name" value="Crinkler_N"/>
</dbReference>
<dbReference type="Proteomes" id="UP000002640">
    <property type="component" value="Unassembled WGS sequence"/>
</dbReference>
<sequence>MEVGEEEKVTFRCQLLKSRDGSFAVEIKKSEEADELKTAIGEYLHVTFPLNKLKLWFATTTNSAGKTVWLPHDDEAADQLDDGVIHPYIQTLISKRPLKPSLTIAELMEKDNLEDPLRKQIHVLVEAPSDTSLPATATPSKVVWTGPEARPQLVVDRDDKLVRLPWSCLRGTGIGRGNETEIVLYRRAPLRKQWLEIYRCAILTYARLWVVGPPGTGKSCAALAFACVLNPAEWNVVWLHYRR</sequence>